<evidence type="ECO:0000256" key="1">
    <source>
        <dbReference type="SAM" id="Phobius"/>
    </source>
</evidence>
<keyword evidence="1" id="KW-1133">Transmembrane helix</keyword>
<sequence>MCLYIFFVIIIPCFLCIVLSVSAPRVIWLEPPTRGFIPSASLGLFCFSLVILVFTRSLVLSEFSVGVSSETGLIPSFP</sequence>
<evidence type="ECO:0000313" key="3">
    <source>
        <dbReference type="Proteomes" id="UP000013006"/>
    </source>
</evidence>
<accession>M9UGB7</accession>
<gene>
    <name evidence="2" type="ORF">SiL_2248</name>
</gene>
<dbReference type="AlphaFoldDB" id="M9UGB7"/>
<dbReference type="EMBL" id="CP003928">
    <property type="protein sequence ID" value="AGJ63686.1"/>
    <property type="molecule type" value="Genomic_DNA"/>
</dbReference>
<dbReference type="Proteomes" id="UP000013006">
    <property type="component" value="Chromosome"/>
</dbReference>
<evidence type="ECO:0000313" key="2">
    <source>
        <dbReference type="EMBL" id="AGJ63686.1"/>
    </source>
</evidence>
<organism>
    <name type="scientific">Saccharolobus islandicus LAL14/1</name>
    <dbReference type="NCBI Taxonomy" id="1241935"/>
    <lineage>
        <taxon>Archaea</taxon>
        <taxon>Thermoproteota</taxon>
        <taxon>Thermoprotei</taxon>
        <taxon>Sulfolobales</taxon>
        <taxon>Sulfolobaceae</taxon>
        <taxon>Saccharolobus</taxon>
    </lineage>
</organism>
<dbReference type="HOGENOM" id="CLU_2613801_0_0_2"/>
<feature type="transmembrane region" description="Helical" evidence="1">
    <location>
        <begin position="6"/>
        <end position="28"/>
    </location>
</feature>
<name>M9UGB7_SACIS</name>
<protein>
    <submittedName>
        <fullName evidence="2">Uncharacterized protein</fullName>
    </submittedName>
</protein>
<keyword evidence="1" id="KW-0472">Membrane</keyword>
<reference evidence="2 3" key="1">
    <citation type="journal article" date="2013" name="Open Biol.">
        <title>Genomics and genetics of Sulfolobus islandicus LAL14/1, a model hyperthermophilic archaeon.</title>
        <authorList>
            <person name="Jaubert C."/>
            <person name="Danioux C."/>
            <person name="Oberto J."/>
            <person name="Cortez D."/>
            <person name="Bize A."/>
            <person name="Krupovic M."/>
            <person name="She Q."/>
            <person name="Forterre P."/>
            <person name="Prangishvili D."/>
            <person name="Sezonov G."/>
        </authorList>
    </citation>
    <scope>NUCLEOTIDE SEQUENCE [LARGE SCALE GENOMIC DNA]</scope>
    <source>
        <strain evidence="2">LAL14/1</strain>
    </source>
</reference>
<keyword evidence="1" id="KW-0812">Transmembrane</keyword>
<proteinExistence type="predicted"/>
<dbReference type="KEGG" id="sic:SiL_2248"/>
<feature type="transmembrane region" description="Helical" evidence="1">
    <location>
        <begin position="40"/>
        <end position="59"/>
    </location>
</feature>